<accession>A0A953J9Z1</accession>
<dbReference type="SUPFAM" id="SSF52540">
    <property type="entry name" value="P-loop containing nucleoside triphosphate hydrolases"/>
    <property type="match status" value="1"/>
</dbReference>
<dbReference type="PROSITE" id="PS50112">
    <property type="entry name" value="PAS"/>
    <property type="match status" value="1"/>
</dbReference>
<evidence type="ECO:0000256" key="1">
    <source>
        <dbReference type="ARBA" id="ARBA00022741"/>
    </source>
</evidence>
<dbReference type="Gene3D" id="1.10.8.60">
    <property type="match status" value="1"/>
</dbReference>
<dbReference type="PROSITE" id="PS00675">
    <property type="entry name" value="SIGMA54_INTERACT_1"/>
    <property type="match status" value="1"/>
</dbReference>
<keyword evidence="1" id="KW-0547">Nucleotide-binding</keyword>
<evidence type="ECO:0000313" key="10">
    <source>
        <dbReference type="Proteomes" id="UP000705867"/>
    </source>
</evidence>
<dbReference type="Pfam" id="PF18024">
    <property type="entry name" value="HTH_50"/>
    <property type="match status" value="1"/>
</dbReference>
<dbReference type="CDD" id="cd00130">
    <property type="entry name" value="PAS"/>
    <property type="match status" value="2"/>
</dbReference>
<dbReference type="CDD" id="cd00009">
    <property type="entry name" value="AAA"/>
    <property type="match status" value="1"/>
</dbReference>
<protein>
    <recommendedName>
        <fullName evidence="6">HTH-type transcriptional regulatory protein TyrR</fullName>
    </recommendedName>
</protein>
<dbReference type="InterPro" id="IPR030828">
    <property type="entry name" value="HTH_TyrR"/>
</dbReference>
<dbReference type="InterPro" id="IPR002078">
    <property type="entry name" value="Sigma_54_int"/>
</dbReference>
<dbReference type="GO" id="GO:0005524">
    <property type="term" value="F:ATP binding"/>
    <property type="evidence" value="ECO:0007669"/>
    <property type="project" value="UniProtKB-KW"/>
</dbReference>
<gene>
    <name evidence="9" type="ORF">K8I29_02090</name>
</gene>
<name>A0A953J9Z1_9BACT</name>
<keyword evidence="2" id="KW-0058">Aromatic hydrocarbons catabolism</keyword>
<dbReference type="Pfam" id="PF13426">
    <property type="entry name" value="PAS_9"/>
    <property type="match status" value="1"/>
</dbReference>
<dbReference type="Pfam" id="PF00989">
    <property type="entry name" value="PAS"/>
    <property type="match status" value="1"/>
</dbReference>
<feature type="domain" description="PAS" evidence="8">
    <location>
        <begin position="4"/>
        <end position="51"/>
    </location>
</feature>
<evidence type="ECO:0000256" key="6">
    <source>
        <dbReference type="ARBA" id="ARBA00029500"/>
    </source>
</evidence>
<dbReference type="Pfam" id="PF00158">
    <property type="entry name" value="Sigma54_activat"/>
    <property type="match status" value="1"/>
</dbReference>
<evidence type="ECO:0000256" key="4">
    <source>
        <dbReference type="ARBA" id="ARBA00023015"/>
    </source>
</evidence>
<dbReference type="InterPro" id="IPR027417">
    <property type="entry name" value="P-loop_NTPase"/>
</dbReference>
<feature type="domain" description="Sigma-54 factor interaction" evidence="7">
    <location>
        <begin position="256"/>
        <end position="485"/>
    </location>
</feature>
<dbReference type="InterPro" id="IPR013767">
    <property type="entry name" value="PAS_fold"/>
</dbReference>
<dbReference type="GO" id="GO:0003677">
    <property type="term" value="F:DNA binding"/>
    <property type="evidence" value="ECO:0007669"/>
    <property type="project" value="UniProtKB-KW"/>
</dbReference>
<dbReference type="PROSITE" id="PS50045">
    <property type="entry name" value="SIGMA54_INTERACT_4"/>
    <property type="match status" value="1"/>
</dbReference>
<comment type="caution">
    <text evidence="9">The sequence shown here is derived from an EMBL/GenBank/DDBJ whole genome shotgun (WGS) entry which is preliminary data.</text>
</comment>
<dbReference type="PROSITE" id="PS00688">
    <property type="entry name" value="SIGMA54_INTERACT_3"/>
    <property type="match status" value="1"/>
</dbReference>
<dbReference type="PANTHER" id="PTHR32071:SF57">
    <property type="entry name" value="C4-DICARBOXYLATE TRANSPORT TRANSCRIPTIONAL REGULATORY PROTEIN DCTD"/>
    <property type="match status" value="1"/>
</dbReference>
<dbReference type="SUPFAM" id="SSF46689">
    <property type="entry name" value="Homeodomain-like"/>
    <property type="match status" value="1"/>
</dbReference>
<dbReference type="Pfam" id="PF25601">
    <property type="entry name" value="AAA_lid_14"/>
    <property type="match status" value="1"/>
</dbReference>
<dbReference type="Gene3D" id="1.10.10.60">
    <property type="entry name" value="Homeodomain-like"/>
    <property type="match status" value="1"/>
</dbReference>
<dbReference type="EMBL" id="JAIOIV010000017">
    <property type="protein sequence ID" value="MBZ0154989.1"/>
    <property type="molecule type" value="Genomic_DNA"/>
</dbReference>
<dbReference type="GO" id="GO:0006355">
    <property type="term" value="P:regulation of DNA-templated transcription"/>
    <property type="evidence" value="ECO:0007669"/>
    <property type="project" value="InterPro"/>
</dbReference>
<dbReference type="SUPFAM" id="SSF55785">
    <property type="entry name" value="PYP-like sensor domain (PAS domain)"/>
    <property type="match status" value="2"/>
</dbReference>
<dbReference type="InterPro" id="IPR025662">
    <property type="entry name" value="Sigma_54_int_dom_ATP-bd_1"/>
</dbReference>
<dbReference type="InterPro" id="IPR000014">
    <property type="entry name" value="PAS"/>
</dbReference>
<dbReference type="Gene3D" id="3.30.450.20">
    <property type="entry name" value="PAS domain"/>
    <property type="match status" value="2"/>
</dbReference>
<dbReference type="SMART" id="SM00382">
    <property type="entry name" value="AAA"/>
    <property type="match status" value="1"/>
</dbReference>
<dbReference type="Gene3D" id="3.40.50.300">
    <property type="entry name" value="P-loop containing nucleotide triphosphate hydrolases"/>
    <property type="match status" value="1"/>
</dbReference>
<reference evidence="9" key="1">
    <citation type="journal article" date="2021" name="bioRxiv">
        <title>Unraveling nitrogen, sulfur and carbon metabolic pathways and microbial community transcriptional responses to substrate deprivation and toxicity stresses in a bioreactor mimicking anoxic brackish coastal sediment conditions.</title>
        <authorList>
            <person name="Martins P.D."/>
            <person name="Echeveste M.J."/>
            <person name="Arshad A."/>
            <person name="Kurth J."/>
            <person name="Ouboter H."/>
            <person name="Jetten M.S.M."/>
            <person name="Welte C.U."/>
        </authorList>
    </citation>
    <scope>NUCLEOTIDE SEQUENCE</scope>
    <source>
        <strain evidence="9">MAG_39</strain>
    </source>
</reference>
<proteinExistence type="predicted"/>
<organism evidence="9 10">
    <name type="scientific">Candidatus Nitrobium versatile</name>
    <dbReference type="NCBI Taxonomy" id="2884831"/>
    <lineage>
        <taxon>Bacteria</taxon>
        <taxon>Pseudomonadati</taxon>
        <taxon>Nitrospirota</taxon>
        <taxon>Nitrospiria</taxon>
        <taxon>Nitrospirales</taxon>
        <taxon>Nitrospiraceae</taxon>
        <taxon>Candidatus Nitrobium</taxon>
    </lineage>
</organism>
<dbReference type="InterPro" id="IPR009057">
    <property type="entry name" value="Homeodomain-like_sf"/>
</dbReference>
<dbReference type="NCBIfam" id="TIGR00229">
    <property type="entry name" value="sensory_box"/>
    <property type="match status" value="1"/>
</dbReference>
<dbReference type="PANTHER" id="PTHR32071">
    <property type="entry name" value="TRANSCRIPTIONAL REGULATORY PROTEIN"/>
    <property type="match status" value="1"/>
</dbReference>
<dbReference type="InterPro" id="IPR025944">
    <property type="entry name" value="Sigma_54_int_dom_CS"/>
</dbReference>
<keyword evidence="3" id="KW-0067">ATP-binding</keyword>
<evidence type="ECO:0000313" key="9">
    <source>
        <dbReference type="EMBL" id="MBZ0154989.1"/>
    </source>
</evidence>
<evidence type="ECO:0000259" key="8">
    <source>
        <dbReference type="PROSITE" id="PS50112"/>
    </source>
</evidence>
<sequence length="581" mass="64955">MFPGSISLSDLVASASVGIVATDPRDIIIMMNSKAETLLNIERENVIGRTLSALPCYEEVSQHLNKCNKAVLHKSVDQKLLIAKGPLLSGGKMKGTLYFLQDFSAAEVQGGLQYCNLEVLIDGSHDGIILTDHEKIIKVNSSFLRISGLRKEYAEGKPIAQLADNPHVCLKSIYEVSDMARQQKKSVTIMRTMHQGNEIYVTGTPIKCDCGVEHVAVNIRDVTELQHLKEQVSRLTALYLSTAKENQLDKIIGGDVVVESPVMKRVLDLTLRIAKVDSVVLILGESGTGKEVFAKLIHSLSSRSNGPFISINCGAIPENLLESELFGYEKGSFSGAGKDGKPGLFELANGGVIFLDEIGEMPLSLQVKLLKVLQDMKAYRLGGVKPVKFDVRVVAATNRNLLDLVREEKFREDLFYRLYVVPIEVPPLRERREDIFPLSWHFLKMYNQKYKQSKTISSELIEILEAYNWPGNVRELQNIIERLIVTSDSEVLRPEHLPRSMSLQGAEDLLEKKEGSEIPSLTSAKEQVERSMLAQAVEMKRTTREIAHMLGVDHSTVVRKLQKYGLSEGKRHRSRRTERHA</sequence>
<evidence type="ECO:0000256" key="3">
    <source>
        <dbReference type="ARBA" id="ARBA00022840"/>
    </source>
</evidence>
<reference evidence="9" key="2">
    <citation type="submission" date="2021-08" db="EMBL/GenBank/DDBJ databases">
        <authorList>
            <person name="Dalcin Martins P."/>
        </authorList>
    </citation>
    <scope>NUCLEOTIDE SEQUENCE</scope>
    <source>
        <strain evidence="9">MAG_39</strain>
    </source>
</reference>
<evidence type="ECO:0000256" key="5">
    <source>
        <dbReference type="ARBA" id="ARBA00023163"/>
    </source>
</evidence>
<dbReference type="InterPro" id="IPR058031">
    <property type="entry name" value="AAA_lid_NorR"/>
</dbReference>
<evidence type="ECO:0000259" key="7">
    <source>
        <dbReference type="PROSITE" id="PS50045"/>
    </source>
</evidence>
<dbReference type="FunFam" id="3.40.50.300:FF:000006">
    <property type="entry name" value="DNA-binding transcriptional regulator NtrC"/>
    <property type="match status" value="1"/>
</dbReference>
<dbReference type="Proteomes" id="UP000705867">
    <property type="component" value="Unassembled WGS sequence"/>
</dbReference>
<dbReference type="InterPro" id="IPR035965">
    <property type="entry name" value="PAS-like_dom_sf"/>
</dbReference>
<evidence type="ECO:0000256" key="2">
    <source>
        <dbReference type="ARBA" id="ARBA00022797"/>
    </source>
</evidence>
<dbReference type="SMART" id="SM00091">
    <property type="entry name" value="PAS"/>
    <property type="match status" value="2"/>
</dbReference>
<keyword evidence="5" id="KW-0804">Transcription</keyword>
<dbReference type="AlphaFoldDB" id="A0A953J9Z1"/>
<keyword evidence="4" id="KW-0805">Transcription regulation</keyword>
<dbReference type="InterPro" id="IPR003593">
    <property type="entry name" value="AAA+_ATPase"/>
</dbReference>